<keyword evidence="2" id="KW-1185">Reference proteome</keyword>
<evidence type="ECO:0000313" key="2">
    <source>
        <dbReference type="Proteomes" id="UP000507470"/>
    </source>
</evidence>
<evidence type="ECO:0000313" key="1">
    <source>
        <dbReference type="EMBL" id="CAC5407081.1"/>
    </source>
</evidence>
<sequence>MGDNSVVLRHSNCVVCYINISHDAVRGFHVENMKMEVRLLLFIYLSVIVIPTQELDLSSNVCQQRLDLNFRIIGIECEFVSGQVYVYRSVGALKDVKSLTFNTFDRDSHLVKLCDSNCFTILPEYAEVNVIVNGEVCKSDSISEDTLLTVPPDSISEDTLSTIPPSSEVTTKMKIITTPYNDTGTNFISPSKTKDDTDIQVWIYSSVVAAFEEFGYIIMIAVGIYFGVRDGLRRIHNLIMMCEGIIPNREHRNQFGNILERIQNREPGNVNLQNVQHLNLRRSTRKKKPSEALWV</sequence>
<protein>
    <submittedName>
        <fullName evidence="1">Uncharacterized protein</fullName>
    </submittedName>
</protein>
<dbReference type="AlphaFoldDB" id="A0A6J8DHL7"/>
<name>A0A6J8DHL7_MYTCO</name>
<proteinExistence type="predicted"/>
<accession>A0A6J8DHL7</accession>
<reference evidence="1 2" key="1">
    <citation type="submission" date="2020-06" db="EMBL/GenBank/DDBJ databases">
        <authorList>
            <person name="Li R."/>
            <person name="Bekaert M."/>
        </authorList>
    </citation>
    <scope>NUCLEOTIDE SEQUENCE [LARGE SCALE GENOMIC DNA]</scope>
    <source>
        <strain evidence="2">wild</strain>
    </source>
</reference>
<organism evidence="1 2">
    <name type="scientific">Mytilus coruscus</name>
    <name type="common">Sea mussel</name>
    <dbReference type="NCBI Taxonomy" id="42192"/>
    <lineage>
        <taxon>Eukaryota</taxon>
        <taxon>Metazoa</taxon>
        <taxon>Spiralia</taxon>
        <taxon>Lophotrochozoa</taxon>
        <taxon>Mollusca</taxon>
        <taxon>Bivalvia</taxon>
        <taxon>Autobranchia</taxon>
        <taxon>Pteriomorphia</taxon>
        <taxon>Mytilida</taxon>
        <taxon>Mytiloidea</taxon>
        <taxon>Mytilidae</taxon>
        <taxon>Mytilinae</taxon>
        <taxon>Mytilus</taxon>
    </lineage>
</organism>
<dbReference type="Proteomes" id="UP000507470">
    <property type="component" value="Unassembled WGS sequence"/>
</dbReference>
<dbReference type="EMBL" id="CACVKT020007331">
    <property type="protein sequence ID" value="CAC5407081.1"/>
    <property type="molecule type" value="Genomic_DNA"/>
</dbReference>
<gene>
    <name evidence="1" type="ORF">MCOR_40592</name>
</gene>